<protein>
    <submittedName>
        <fullName evidence="1">Uncharacterized protein</fullName>
    </submittedName>
</protein>
<gene>
    <name evidence="1" type="ORF">GCM10010126_57770</name>
</gene>
<proteinExistence type="predicted"/>
<name>A0AA37BLK7_9ACTN</name>
<sequence>MTAPLPISPDRLGDGTGMDTLLAALRALYDTDEVPVVRRTAVRRT</sequence>
<organism evidence="1 2">
    <name type="scientific">Planomonospora parontospora</name>
    <dbReference type="NCBI Taxonomy" id="58119"/>
    <lineage>
        <taxon>Bacteria</taxon>
        <taxon>Bacillati</taxon>
        <taxon>Actinomycetota</taxon>
        <taxon>Actinomycetes</taxon>
        <taxon>Streptosporangiales</taxon>
        <taxon>Streptosporangiaceae</taxon>
        <taxon>Planomonospora</taxon>
    </lineage>
</organism>
<dbReference type="RefSeq" id="WP_191897575.1">
    <property type="nucleotide sequence ID" value="NZ_BMQD01000023.1"/>
</dbReference>
<reference evidence="1" key="2">
    <citation type="submission" date="2022-09" db="EMBL/GenBank/DDBJ databases">
        <authorList>
            <person name="Sun Q."/>
            <person name="Ohkuma M."/>
        </authorList>
    </citation>
    <scope>NUCLEOTIDE SEQUENCE</scope>
    <source>
        <strain evidence="1">JCM 3093</strain>
    </source>
</reference>
<reference evidence="1" key="1">
    <citation type="journal article" date="2014" name="Int. J. Syst. Evol. Microbiol.">
        <title>Complete genome sequence of Corynebacterium casei LMG S-19264T (=DSM 44701T), isolated from a smear-ripened cheese.</title>
        <authorList>
            <consortium name="US DOE Joint Genome Institute (JGI-PGF)"/>
            <person name="Walter F."/>
            <person name="Albersmeier A."/>
            <person name="Kalinowski J."/>
            <person name="Ruckert C."/>
        </authorList>
    </citation>
    <scope>NUCLEOTIDE SEQUENCE</scope>
    <source>
        <strain evidence="1">JCM 3093</strain>
    </source>
</reference>
<dbReference type="EMBL" id="BMQD01000023">
    <property type="protein sequence ID" value="GGK90796.1"/>
    <property type="molecule type" value="Genomic_DNA"/>
</dbReference>
<comment type="caution">
    <text evidence="1">The sequence shown here is derived from an EMBL/GenBank/DDBJ whole genome shotgun (WGS) entry which is preliminary data.</text>
</comment>
<dbReference type="Proteomes" id="UP000627984">
    <property type="component" value="Unassembled WGS sequence"/>
</dbReference>
<dbReference type="AlphaFoldDB" id="A0AA37BLK7"/>
<evidence type="ECO:0000313" key="1">
    <source>
        <dbReference type="EMBL" id="GGK90796.1"/>
    </source>
</evidence>
<accession>A0AA37BLK7</accession>
<evidence type="ECO:0000313" key="2">
    <source>
        <dbReference type="Proteomes" id="UP000627984"/>
    </source>
</evidence>